<evidence type="ECO:0000256" key="1">
    <source>
        <dbReference type="ARBA" id="ARBA00004123"/>
    </source>
</evidence>
<comment type="subcellular location">
    <subcellularLocation>
        <location evidence="1">Nucleus</location>
    </subcellularLocation>
</comment>
<feature type="domain" description="HTH myb-type" evidence="9">
    <location>
        <begin position="65"/>
        <end position="119"/>
    </location>
</feature>
<dbReference type="SUPFAM" id="SSF46689">
    <property type="entry name" value="Homeodomain-like"/>
    <property type="match status" value="1"/>
</dbReference>
<dbReference type="OrthoDB" id="2143914at2759"/>
<feature type="domain" description="Myb-like" evidence="8">
    <location>
        <begin position="12"/>
        <end position="64"/>
    </location>
</feature>
<name>A0A8T0H4W4_CERPU</name>
<dbReference type="FunFam" id="1.10.10.60:FF:000001">
    <property type="entry name" value="MYB-related transcription factor"/>
    <property type="match status" value="1"/>
</dbReference>
<evidence type="ECO:0000259" key="8">
    <source>
        <dbReference type="PROSITE" id="PS50090"/>
    </source>
</evidence>
<evidence type="ECO:0000256" key="7">
    <source>
        <dbReference type="SAM" id="MobiDB-lite"/>
    </source>
</evidence>
<feature type="domain" description="Myb-like" evidence="8">
    <location>
        <begin position="65"/>
        <end position="115"/>
    </location>
</feature>
<dbReference type="PROSITE" id="PS51294">
    <property type="entry name" value="HTH_MYB"/>
    <property type="match status" value="2"/>
</dbReference>
<dbReference type="CDD" id="cd00167">
    <property type="entry name" value="SANT"/>
    <property type="match status" value="2"/>
</dbReference>
<dbReference type="GO" id="GO:0003677">
    <property type="term" value="F:DNA binding"/>
    <property type="evidence" value="ECO:0007669"/>
    <property type="project" value="UniProtKB-KW"/>
</dbReference>
<keyword evidence="4" id="KW-0238">DNA-binding</keyword>
<dbReference type="PANTHER" id="PTHR47995">
    <property type="entry name" value="TRANSCRIPTION FACTOR MYB33-RELATED"/>
    <property type="match status" value="1"/>
</dbReference>
<keyword evidence="11" id="KW-1185">Reference proteome</keyword>
<feature type="region of interest" description="Disordered" evidence="7">
    <location>
        <begin position="315"/>
        <end position="335"/>
    </location>
</feature>
<dbReference type="InterPro" id="IPR017930">
    <property type="entry name" value="Myb_dom"/>
</dbReference>
<dbReference type="InterPro" id="IPR001005">
    <property type="entry name" value="SANT/Myb"/>
</dbReference>
<dbReference type="FunFam" id="1.10.10.60:FF:000119">
    <property type="entry name" value="Transcription factor GAMYB"/>
    <property type="match status" value="1"/>
</dbReference>
<evidence type="ECO:0000313" key="11">
    <source>
        <dbReference type="Proteomes" id="UP000822688"/>
    </source>
</evidence>
<reference evidence="10" key="1">
    <citation type="submission" date="2020-06" db="EMBL/GenBank/DDBJ databases">
        <title>WGS assembly of Ceratodon purpureus strain R40.</title>
        <authorList>
            <person name="Carey S.B."/>
            <person name="Jenkins J."/>
            <person name="Shu S."/>
            <person name="Lovell J.T."/>
            <person name="Sreedasyam A."/>
            <person name="Maumus F."/>
            <person name="Tiley G.P."/>
            <person name="Fernandez-Pozo N."/>
            <person name="Barry K."/>
            <person name="Chen C."/>
            <person name="Wang M."/>
            <person name="Lipzen A."/>
            <person name="Daum C."/>
            <person name="Saski C.A."/>
            <person name="Payton A.C."/>
            <person name="Mcbreen J.C."/>
            <person name="Conrad R.E."/>
            <person name="Kollar L.M."/>
            <person name="Olsson S."/>
            <person name="Huttunen S."/>
            <person name="Landis J.B."/>
            <person name="Wickett N.J."/>
            <person name="Johnson M.G."/>
            <person name="Rensing S.A."/>
            <person name="Grimwood J."/>
            <person name="Schmutz J."/>
            <person name="Mcdaniel S.F."/>
        </authorList>
    </citation>
    <scope>NUCLEOTIDE SEQUENCE</scope>
    <source>
        <strain evidence="10">R40</strain>
    </source>
</reference>
<evidence type="ECO:0000256" key="6">
    <source>
        <dbReference type="ARBA" id="ARBA00023242"/>
    </source>
</evidence>
<evidence type="ECO:0000313" key="10">
    <source>
        <dbReference type="EMBL" id="KAG0567051.1"/>
    </source>
</evidence>
<evidence type="ECO:0000256" key="5">
    <source>
        <dbReference type="ARBA" id="ARBA00023163"/>
    </source>
</evidence>
<dbReference type="GO" id="GO:0005634">
    <property type="term" value="C:nucleus"/>
    <property type="evidence" value="ECO:0007669"/>
    <property type="project" value="UniProtKB-SubCell"/>
</dbReference>
<feature type="domain" description="HTH myb-type" evidence="9">
    <location>
        <begin position="15"/>
        <end position="64"/>
    </location>
</feature>
<comment type="caution">
    <text evidence="10">The sequence shown here is derived from an EMBL/GenBank/DDBJ whole genome shotgun (WGS) entry which is preliminary data.</text>
</comment>
<keyword evidence="5" id="KW-0804">Transcription</keyword>
<keyword evidence="2" id="KW-0677">Repeat</keyword>
<keyword evidence="3" id="KW-0805">Transcription regulation</keyword>
<dbReference type="Proteomes" id="UP000822688">
    <property type="component" value="Chromosome 7"/>
</dbReference>
<sequence>MDLASDINGLDGGALKKGPWTSAEDSILISYVTKHGEGNWNSVQKHSGLFRCGKSCRLRWANHLRPNLKKGAFTPEEERTIVELHAKLGNKWARMAAQLPGRTDNEIKNYWNTRIKRRTRAGLPVYPQDKAKSSPNQYYMEPSDGRSFISAKDADCDFTSGFSQPGDHLQNLHGNNGRDNRLISNWTTMNTLPLSSATNQGTNHLLNKGMANPFEQAEIIRNSQLDRNAVGNGSVCLAQLPDGRNMNLQPDFSSSSQACDRGTMSRAVLSGFGNEPDRNMMLYDRMSVYGHLNMLYKPQVSVASLKLELPSSQSAESADSAGTQRSSIINPSPIIPSNNILSESESYGSNASNFLEALMQEAHPMEGVEQVRLSMDLIDQLMVLSSGNGNGNGNVPPDVAAILMSPQKGRWGEDSDPTTPLGGRTFSDHSEEVSPMCQTGNWDEPQASSMHSLPPAPQLVVPRIEDNTRELPRGGTQQACTDEDFLTLLDLASSDTVPEWYTPSDYYSGGAPCAPLVDSMDAVSNHQMVPLLDNPTSNHSVANHVWELGSCTWNPAPAVCHLGEFSPVEYRQQASLGDQNVRRATC</sequence>
<dbReference type="AlphaFoldDB" id="A0A8T0H4W4"/>
<proteinExistence type="predicted"/>
<evidence type="ECO:0000256" key="2">
    <source>
        <dbReference type="ARBA" id="ARBA00022737"/>
    </source>
</evidence>
<feature type="compositionally biased region" description="Low complexity" evidence="7">
    <location>
        <begin position="326"/>
        <end position="335"/>
    </location>
</feature>
<gene>
    <name evidence="10" type="ORF">KC19_7G106500</name>
</gene>
<feature type="compositionally biased region" description="Polar residues" evidence="7">
    <location>
        <begin position="315"/>
        <end position="325"/>
    </location>
</feature>
<dbReference type="InterPro" id="IPR009057">
    <property type="entry name" value="Homeodomain-like_sf"/>
</dbReference>
<dbReference type="SMART" id="SM00717">
    <property type="entry name" value="SANT"/>
    <property type="match status" value="2"/>
</dbReference>
<organism evidence="10 11">
    <name type="scientific">Ceratodon purpureus</name>
    <name type="common">Fire moss</name>
    <name type="synonym">Dicranum purpureum</name>
    <dbReference type="NCBI Taxonomy" id="3225"/>
    <lineage>
        <taxon>Eukaryota</taxon>
        <taxon>Viridiplantae</taxon>
        <taxon>Streptophyta</taxon>
        <taxon>Embryophyta</taxon>
        <taxon>Bryophyta</taxon>
        <taxon>Bryophytina</taxon>
        <taxon>Bryopsida</taxon>
        <taxon>Dicranidae</taxon>
        <taxon>Pseudoditrichales</taxon>
        <taxon>Ditrichaceae</taxon>
        <taxon>Ceratodon</taxon>
    </lineage>
</organism>
<dbReference type="Gene3D" id="1.10.10.60">
    <property type="entry name" value="Homeodomain-like"/>
    <property type="match status" value="2"/>
</dbReference>
<dbReference type="PANTHER" id="PTHR47995:SF18">
    <property type="entry name" value="TRANSCRIPTION FACTOR MYB65"/>
    <property type="match status" value="1"/>
</dbReference>
<protein>
    <submittedName>
        <fullName evidence="10">Uncharacterized protein</fullName>
    </submittedName>
</protein>
<evidence type="ECO:0000259" key="9">
    <source>
        <dbReference type="PROSITE" id="PS51294"/>
    </source>
</evidence>
<accession>A0A8T0H4W4</accession>
<evidence type="ECO:0000256" key="4">
    <source>
        <dbReference type="ARBA" id="ARBA00023125"/>
    </source>
</evidence>
<dbReference type="PROSITE" id="PS50090">
    <property type="entry name" value="MYB_LIKE"/>
    <property type="match status" value="2"/>
</dbReference>
<dbReference type="Pfam" id="PF00249">
    <property type="entry name" value="Myb_DNA-binding"/>
    <property type="match status" value="2"/>
</dbReference>
<evidence type="ECO:0000256" key="3">
    <source>
        <dbReference type="ARBA" id="ARBA00023015"/>
    </source>
</evidence>
<dbReference type="EMBL" id="CM026428">
    <property type="protein sequence ID" value="KAG0567051.1"/>
    <property type="molecule type" value="Genomic_DNA"/>
</dbReference>
<keyword evidence="6" id="KW-0539">Nucleus</keyword>